<protein>
    <recommendedName>
        <fullName evidence="3">Ead/Ea22-like family protein</fullName>
    </recommendedName>
</protein>
<name>A0AA42R0N8_ENTCL</name>
<dbReference type="AlphaFoldDB" id="A0AA42R0N8"/>
<accession>A0AA42R0N8</accession>
<gene>
    <name evidence="1" type="ORF">N5E88_18995</name>
</gene>
<dbReference type="RefSeq" id="WP_045357687.1">
    <property type="nucleotide sequence ID" value="NZ_CP104836.1"/>
</dbReference>
<evidence type="ECO:0000313" key="1">
    <source>
        <dbReference type="EMBL" id="MDH1481558.1"/>
    </source>
</evidence>
<sequence>MSNSIADGAKLTPETFADFIERLKYHHRGEGVNRHATADPIFMVQKQATIYGLAEEFGESKIVHVEDCEWDSPQEYWDDLDEMQQEELNAFCIDQCDTAFTDLDEDAQWEVLADLDGHTVCGTRKEWQNINAHLTREAAEAFIRRKQHDYPPLRVYVESMYFGWEYQEIIKALCDGRLVLAESQEAAQ</sequence>
<evidence type="ECO:0008006" key="3">
    <source>
        <dbReference type="Google" id="ProtNLM"/>
    </source>
</evidence>
<dbReference type="Proteomes" id="UP001161707">
    <property type="component" value="Unassembled WGS sequence"/>
</dbReference>
<dbReference type="EMBL" id="JAOCIY010000062">
    <property type="protein sequence ID" value="MDH1481558.1"/>
    <property type="molecule type" value="Genomic_DNA"/>
</dbReference>
<comment type="caution">
    <text evidence="1">The sequence shown here is derived from an EMBL/GenBank/DDBJ whole genome shotgun (WGS) entry which is preliminary data.</text>
</comment>
<evidence type="ECO:0000313" key="2">
    <source>
        <dbReference type="Proteomes" id="UP001161707"/>
    </source>
</evidence>
<reference evidence="1" key="1">
    <citation type="submission" date="2022-09" db="EMBL/GenBank/DDBJ databases">
        <title>Intensive care unit water sources are persistently colonized with multi-drug resistant bacteria and are the site of extensive horizontal gene transfer of antibiotic resistance genes.</title>
        <authorList>
            <person name="Diorio-Toth L."/>
        </authorList>
    </citation>
    <scope>NUCLEOTIDE SEQUENCE</scope>
    <source>
        <strain evidence="1">GD03711</strain>
    </source>
</reference>
<proteinExistence type="predicted"/>
<organism evidence="1 2">
    <name type="scientific">Enterobacter cloacae</name>
    <dbReference type="NCBI Taxonomy" id="550"/>
    <lineage>
        <taxon>Bacteria</taxon>
        <taxon>Pseudomonadati</taxon>
        <taxon>Pseudomonadota</taxon>
        <taxon>Gammaproteobacteria</taxon>
        <taxon>Enterobacterales</taxon>
        <taxon>Enterobacteriaceae</taxon>
        <taxon>Enterobacter</taxon>
        <taxon>Enterobacter cloacae complex</taxon>
    </lineage>
</organism>